<sequence length="133" mass="14158">MRPPASARWRDTVQRTAIAKAGILTIVLLVARLAMNLKIEGQISATKTWSIPHVTKLPQGLDLNGALPGCTKWATGLVGSVHGVHGIRSGPRPINAIRSPIQAPGHPRPSIPAFVVNLTVLPKVSNHLPIKEA</sequence>
<reference evidence="1 2" key="1">
    <citation type="submission" date="2020-05" db="EMBL/GenBank/DDBJ databases">
        <title>Identification and distribution of gene clusters putatively required for synthesis of sphingolipid metabolism inhibitors in phylogenetically diverse species of the filamentous fungus Fusarium.</title>
        <authorList>
            <person name="Kim H.-S."/>
            <person name="Busman M."/>
            <person name="Brown D.W."/>
            <person name="Divon H."/>
            <person name="Uhlig S."/>
            <person name="Proctor R.H."/>
        </authorList>
    </citation>
    <scope>NUCLEOTIDE SEQUENCE [LARGE SCALE GENOMIC DNA]</scope>
    <source>
        <strain evidence="1 2">NRRL 36939</strain>
    </source>
</reference>
<name>A0A8H5URV6_9HYPO</name>
<organism evidence="1 2">
    <name type="scientific">Fusarium pseudocircinatum</name>
    <dbReference type="NCBI Taxonomy" id="56676"/>
    <lineage>
        <taxon>Eukaryota</taxon>
        <taxon>Fungi</taxon>
        <taxon>Dikarya</taxon>
        <taxon>Ascomycota</taxon>
        <taxon>Pezizomycotina</taxon>
        <taxon>Sordariomycetes</taxon>
        <taxon>Hypocreomycetidae</taxon>
        <taxon>Hypocreales</taxon>
        <taxon>Nectriaceae</taxon>
        <taxon>Fusarium</taxon>
        <taxon>Fusarium fujikuroi species complex</taxon>
    </lineage>
</organism>
<evidence type="ECO:0000313" key="2">
    <source>
        <dbReference type="Proteomes" id="UP000546213"/>
    </source>
</evidence>
<dbReference type="Proteomes" id="UP000546213">
    <property type="component" value="Unassembled WGS sequence"/>
</dbReference>
<accession>A0A8H5URV6</accession>
<comment type="caution">
    <text evidence="1">The sequence shown here is derived from an EMBL/GenBank/DDBJ whole genome shotgun (WGS) entry which is preliminary data.</text>
</comment>
<evidence type="ECO:0000313" key="1">
    <source>
        <dbReference type="EMBL" id="KAF5595923.1"/>
    </source>
</evidence>
<proteinExistence type="predicted"/>
<keyword evidence="2" id="KW-1185">Reference proteome</keyword>
<dbReference type="AlphaFoldDB" id="A0A8H5URV6"/>
<gene>
    <name evidence="1" type="ORF">FPCIR_4189</name>
</gene>
<dbReference type="EMBL" id="JAAOAS010000087">
    <property type="protein sequence ID" value="KAF5595923.1"/>
    <property type="molecule type" value="Genomic_DNA"/>
</dbReference>
<protein>
    <submittedName>
        <fullName evidence="1">Uncharacterized protein</fullName>
    </submittedName>
</protein>